<sequence>MDVVRRGDASTEGLKHMSAGLKALLASGPPFVEQTNGLGFVDRQGNTLAGVLRGKGETEFIANWGVQIMQLEVKVPRRSEEELADRRTAKRKHRTRDE</sequence>
<dbReference type="Proteomes" id="UP000015106">
    <property type="component" value="Chromosome 5"/>
</dbReference>
<protein>
    <submittedName>
        <fullName evidence="2">Uncharacterized protein</fullName>
    </submittedName>
</protein>
<accession>A0A8R7UQ31</accession>
<reference evidence="2" key="2">
    <citation type="submission" date="2018-03" db="EMBL/GenBank/DDBJ databases">
        <title>The Triticum urartu genome reveals the dynamic nature of wheat genome evolution.</title>
        <authorList>
            <person name="Ling H."/>
            <person name="Ma B."/>
            <person name="Shi X."/>
            <person name="Liu H."/>
            <person name="Dong L."/>
            <person name="Sun H."/>
            <person name="Cao Y."/>
            <person name="Gao Q."/>
            <person name="Zheng S."/>
            <person name="Li Y."/>
            <person name="Yu Y."/>
            <person name="Du H."/>
            <person name="Qi M."/>
            <person name="Li Y."/>
            <person name="Yu H."/>
            <person name="Cui Y."/>
            <person name="Wang N."/>
            <person name="Chen C."/>
            <person name="Wu H."/>
            <person name="Zhao Y."/>
            <person name="Zhang J."/>
            <person name="Li Y."/>
            <person name="Zhou W."/>
            <person name="Zhang B."/>
            <person name="Hu W."/>
            <person name="Eijk M."/>
            <person name="Tang J."/>
            <person name="Witsenboer H."/>
            <person name="Zhao S."/>
            <person name="Li Z."/>
            <person name="Zhang A."/>
            <person name="Wang D."/>
            <person name="Liang C."/>
        </authorList>
    </citation>
    <scope>NUCLEOTIDE SEQUENCE [LARGE SCALE GENOMIC DNA]</scope>
    <source>
        <strain evidence="2">cv. G1812</strain>
    </source>
</reference>
<evidence type="ECO:0000313" key="3">
    <source>
        <dbReference type="Proteomes" id="UP000015106"/>
    </source>
</evidence>
<evidence type="ECO:0000313" key="2">
    <source>
        <dbReference type="EnsemblPlants" id="TuG1812G0500005201.01.T01.cds375522"/>
    </source>
</evidence>
<keyword evidence="3" id="KW-1185">Reference proteome</keyword>
<feature type="compositionally biased region" description="Basic and acidic residues" evidence="1">
    <location>
        <begin position="77"/>
        <end position="87"/>
    </location>
</feature>
<feature type="region of interest" description="Disordered" evidence="1">
    <location>
        <begin position="77"/>
        <end position="98"/>
    </location>
</feature>
<reference evidence="2" key="3">
    <citation type="submission" date="2022-06" db="UniProtKB">
        <authorList>
            <consortium name="EnsemblPlants"/>
        </authorList>
    </citation>
    <scope>IDENTIFICATION</scope>
</reference>
<reference evidence="3" key="1">
    <citation type="journal article" date="2013" name="Nature">
        <title>Draft genome of the wheat A-genome progenitor Triticum urartu.</title>
        <authorList>
            <person name="Ling H.Q."/>
            <person name="Zhao S."/>
            <person name="Liu D."/>
            <person name="Wang J."/>
            <person name="Sun H."/>
            <person name="Zhang C."/>
            <person name="Fan H."/>
            <person name="Li D."/>
            <person name="Dong L."/>
            <person name="Tao Y."/>
            <person name="Gao C."/>
            <person name="Wu H."/>
            <person name="Li Y."/>
            <person name="Cui Y."/>
            <person name="Guo X."/>
            <person name="Zheng S."/>
            <person name="Wang B."/>
            <person name="Yu K."/>
            <person name="Liang Q."/>
            <person name="Yang W."/>
            <person name="Lou X."/>
            <person name="Chen J."/>
            <person name="Feng M."/>
            <person name="Jian J."/>
            <person name="Zhang X."/>
            <person name="Luo G."/>
            <person name="Jiang Y."/>
            <person name="Liu J."/>
            <person name="Wang Z."/>
            <person name="Sha Y."/>
            <person name="Zhang B."/>
            <person name="Wu H."/>
            <person name="Tang D."/>
            <person name="Shen Q."/>
            <person name="Xue P."/>
            <person name="Zou S."/>
            <person name="Wang X."/>
            <person name="Liu X."/>
            <person name="Wang F."/>
            <person name="Yang Y."/>
            <person name="An X."/>
            <person name="Dong Z."/>
            <person name="Zhang K."/>
            <person name="Zhang X."/>
            <person name="Luo M.C."/>
            <person name="Dvorak J."/>
            <person name="Tong Y."/>
            <person name="Wang J."/>
            <person name="Yang H."/>
            <person name="Li Z."/>
            <person name="Wang D."/>
            <person name="Zhang A."/>
            <person name="Wang J."/>
        </authorList>
    </citation>
    <scope>NUCLEOTIDE SEQUENCE</scope>
    <source>
        <strain evidence="3">cv. G1812</strain>
    </source>
</reference>
<organism evidence="2 3">
    <name type="scientific">Triticum urartu</name>
    <name type="common">Red wild einkorn</name>
    <name type="synonym">Crithodium urartu</name>
    <dbReference type="NCBI Taxonomy" id="4572"/>
    <lineage>
        <taxon>Eukaryota</taxon>
        <taxon>Viridiplantae</taxon>
        <taxon>Streptophyta</taxon>
        <taxon>Embryophyta</taxon>
        <taxon>Tracheophyta</taxon>
        <taxon>Spermatophyta</taxon>
        <taxon>Magnoliopsida</taxon>
        <taxon>Liliopsida</taxon>
        <taxon>Poales</taxon>
        <taxon>Poaceae</taxon>
        <taxon>BOP clade</taxon>
        <taxon>Pooideae</taxon>
        <taxon>Triticodae</taxon>
        <taxon>Triticeae</taxon>
        <taxon>Triticinae</taxon>
        <taxon>Triticum</taxon>
    </lineage>
</organism>
<dbReference type="EnsemblPlants" id="TuG1812G0500005201.01.T01">
    <property type="protein sequence ID" value="TuG1812G0500005201.01.T01.cds375522"/>
    <property type="gene ID" value="TuG1812G0500005201.01"/>
</dbReference>
<dbReference type="AlphaFoldDB" id="A0A8R7UQ31"/>
<dbReference type="Gramene" id="TuG1812G0500005201.01.T02">
    <property type="protein sequence ID" value="TuG1812G0500005201.01.T02.cds375522"/>
    <property type="gene ID" value="TuG1812G0500005201.01"/>
</dbReference>
<dbReference type="EnsemblPlants" id="TuG1812G0500005201.01.T02">
    <property type="protein sequence ID" value="TuG1812G0500005201.01.T02.cds375522"/>
    <property type="gene ID" value="TuG1812G0500005201.01"/>
</dbReference>
<evidence type="ECO:0000256" key="1">
    <source>
        <dbReference type="SAM" id="MobiDB-lite"/>
    </source>
</evidence>
<feature type="compositionally biased region" description="Basic residues" evidence="1">
    <location>
        <begin position="88"/>
        <end position="98"/>
    </location>
</feature>
<dbReference type="Gramene" id="TuG1812G0500005201.01.T01">
    <property type="protein sequence ID" value="TuG1812G0500005201.01.T01.cds375522"/>
    <property type="gene ID" value="TuG1812G0500005201.01"/>
</dbReference>
<proteinExistence type="predicted"/>
<name>A0A8R7UQ31_TRIUA</name>